<organism evidence="1 2">
    <name type="scientific">Pseudovibrio brasiliensis</name>
    <dbReference type="NCBI Taxonomy" id="1898042"/>
    <lineage>
        <taxon>Bacteria</taxon>
        <taxon>Pseudomonadati</taxon>
        <taxon>Pseudomonadota</taxon>
        <taxon>Alphaproteobacteria</taxon>
        <taxon>Hyphomicrobiales</taxon>
        <taxon>Stappiaceae</taxon>
        <taxon>Pseudovibrio</taxon>
    </lineage>
</organism>
<name>A0ABX8AT24_9HYPH</name>
<dbReference type="Proteomes" id="UP000680706">
    <property type="component" value="Chromosome"/>
</dbReference>
<dbReference type="RefSeq" id="WP_075699016.1">
    <property type="nucleotide sequence ID" value="NZ_CP074126.1"/>
</dbReference>
<keyword evidence="2" id="KW-1185">Reference proteome</keyword>
<dbReference type="EMBL" id="CP074126">
    <property type="protein sequence ID" value="QUS57377.1"/>
    <property type="molecule type" value="Genomic_DNA"/>
</dbReference>
<dbReference type="InterPro" id="IPR046901">
    <property type="entry name" value="ABC-3C_MC5"/>
</dbReference>
<dbReference type="Pfam" id="PF20291">
    <property type="entry name" value="MC5"/>
    <property type="match status" value="1"/>
</dbReference>
<evidence type="ECO:0000313" key="2">
    <source>
        <dbReference type="Proteomes" id="UP000680706"/>
    </source>
</evidence>
<protein>
    <submittedName>
        <fullName evidence="1">Uncharacterized protein</fullName>
    </submittedName>
</protein>
<accession>A0ABX8AT24</accession>
<sequence>MTQLTYQPSQDAYHTAFRIMRLSQSCWSREPVHFDALRIFDFFLLFPFFISEIRVQRNHTSYKKLGRKYSNARPFGHLPEKRTLLNKMNVIHLSAVETLSKAGIVDAQVWTSEKAIVQKANIPTPLQERINEVNADQSDLIEFIGVLASHYPLLGKDGLKDRSALMEYRYDTV</sequence>
<gene>
    <name evidence="1" type="ORF">KGB56_08290</name>
</gene>
<evidence type="ECO:0000313" key="1">
    <source>
        <dbReference type="EMBL" id="QUS57377.1"/>
    </source>
</evidence>
<proteinExistence type="predicted"/>
<reference evidence="1 2" key="1">
    <citation type="journal article" date="2021" name="Angew. Chem. Int. Ed. Engl.">
        <title>A novel family of nonribosomal peptides modulate collective behavior in Pseudovibrio bacteria isolated from marine sponges.</title>
        <authorList>
            <person name="Ioca L.P."/>
            <person name="Dai Y."/>
            <person name="Kunakom S."/>
            <person name="Diaz-Espinosa J."/>
            <person name="Krunic A."/>
            <person name="Crnkovic C.M."/>
            <person name="Orjala J."/>
            <person name="Sanchez L.M."/>
            <person name="Ferreira A.G."/>
            <person name="Berlinck R.G.S."/>
            <person name="Eustaquio A.S."/>
        </authorList>
    </citation>
    <scope>NUCLEOTIDE SEQUENCE [LARGE SCALE GENOMIC DNA]</scope>
    <source>
        <strain evidence="1 2">Ab134</strain>
    </source>
</reference>